<reference evidence="5" key="2">
    <citation type="submission" date="2014-05" db="EMBL/GenBank/DDBJ databases">
        <title>Draft genome sequence of Virgibacillus massiliensis Vm-5.</title>
        <authorList>
            <person name="Khelaifia S."/>
            <person name="Croce O."/>
            <person name="Lagier J.C."/>
            <person name="Raoult D."/>
        </authorList>
    </citation>
    <scope>NUCLEOTIDE SEQUENCE [LARGE SCALE GENOMIC DNA]</scope>
    <source>
        <strain evidence="5">Vm-5</strain>
    </source>
</reference>
<accession>A0A024Q9A4</accession>
<dbReference type="NCBIfam" id="TIGR02379">
    <property type="entry name" value="ECA_wecE"/>
    <property type="match status" value="1"/>
</dbReference>
<comment type="similarity">
    <text evidence="3">Belongs to the DegT/DnrJ/EryC1 family.</text>
</comment>
<keyword evidence="4" id="KW-0808">Transferase</keyword>
<sequence length="376" mass="42144">MIPFNKPCVIGSEIHAIQQVITADKLSGNGEFGKKCMKWLEEQLTCEKALLTPSCTAALELTALLTDIQPGDEVVMPSYTFVSTANAFVLRGASIRFVDIEPSTMNIDPQAIERAITEHTKAIVVVHYAGVGCDMDTVLTIANNHNLWVIEDAAQGLMSTYKGESLGTIGHLSTISFHDTKNYTCGEGGALLINDASLIERAEMIQEKGTNRSQFIRGEIDKYTWRDVGSSYLLSELNAAYLSVQFQHANEINQNRRHSWAQYNHGLMNLQLDGAIELPTIPNVCEHNAHMYYIKLENEMERNQLRQFLKQNHITAATHYVPLHTAHAGKQFGLFVGEDRYTTTESDRLLRLPLYYGIGEEAINDVVNKIQQYFQS</sequence>
<dbReference type="Pfam" id="PF01041">
    <property type="entry name" value="DegT_DnrJ_EryC1"/>
    <property type="match status" value="1"/>
</dbReference>
<dbReference type="InterPro" id="IPR015424">
    <property type="entry name" value="PyrdxlP-dep_Trfase"/>
</dbReference>
<dbReference type="PANTHER" id="PTHR30244">
    <property type="entry name" value="TRANSAMINASE"/>
    <property type="match status" value="1"/>
</dbReference>
<dbReference type="SUPFAM" id="SSF53383">
    <property type="entry name" value="PLP-dependent transferases"/>
    <property type="match status" value="1"/>
</dbReference>
<dbReference type="InterPro" id="IPR012749">
    <property type="entry name" value="WecE-like"/>
</dbReference>
<dbReference type="STRING" id="1462526.BN990_01138"/>
<dbReference type="GO" id="GO:0030170">
    <property type="term" value="F:pyridoxal phosphate binding"/>
    <property type="evidence" value="ECO:0007669"/>
    <property type="project" value="TreeGrafter"/>
</dbReference>
<evidence type="ECO:0000256" key="1">
    <source>
        <dbReference type="PIRSR" id="PIRSR000390-1"/>
    </source>
</evidence>
<comment type="caution">
    <text evidence="4">The sequence shown here is derived from an EMBL/GenBank/DDBJ whole genome shotgun (WGS) entry which is preliminary data.</text>
</comment>
<dbReference type="InterPro" id="IPR015422">
    <property type="entry name" value="PyrdxlP-dep_Trfase_small"/>
</dbReference>
<name>A0A024Q9A4_9BACI</name>
<dbReference type="NCBIfam" id="NF008687">
    <property type="entry name" value="PRK11706.1"/>
    <property type="match status" value="1"/>
</dbReference>
<dbReference type="Gene3D" id="3.40.640.10">
    <property type="entry name" value="Type I PLP-dependent aspartate aminotransferase-like (Major domain)"/>
    <property type="match status" value="1"/>
</dbReference>
<keyword evidence="5" id="KW-1185">Reference proteome</keyword>
<protein>
    <submittedName>
        <fullName evidence="4">UDP-4-amino-4-deoxy-L-arabinose--oxoglutarate aminotransferase</fullName>
    </submittedName>
</protein>
<dbReference type="InterPro" id="IPR015421">
    <property type="entry name" value="PyrdxlP-dep_Trfase_major"/>
</dbReference>
<dbReference type="GO" id="GO:0000271">
    <property type="term" value="P:polysaccharide biosynthetic process"/>
    <property type="evidence" value="ECO:0007669"/>
    <property type="project" value="TreeGrafter"/>
</dbReference>
<dbReference type="RefSeq" id="WP_038242853.1">
    <property type="nucleotide sequence ID" value="NZ_BNER01000003.1"/>
</dbReference>
<dbReference type="InterPro" id="IPR000653">
    <property type="entry name" value="DegT/StrS_aminotransferase"/>
</dbReference>
<proteinExistence type="inferred from homology"/>
<evidence type="ECO:0000256" key="2">
    <source>
        <dbReference type="PIRSR" id="PIRSR000390-2"/>
    </source>
</evidence>
<dbReference type="CDD" id="cd00616">
    <property type="entry name" value="AHBA_syn"/>
    <property type="match status" value="1"/>
</dbReference>
<reference evidence="4 5" key="1">
    <citation type="submission" date="2014-03" db="EMBL/GenBank/DDBJ databases">
        <authorList>
            <person name="Urmite Genomes U."/>
        </authorList>
    </citation>
    <scope>NUCLEOTIDE SEQUENCE [LARGE SCALE GENOMIC DNA]</scope>
    <source>
        <strain evidence="4 5">Vm-5</strain>
    </source>
</reference>
<evidence type="ECO:0000313" key="5">
    <source>
        <dbReference type="Proteomes" id="UP000028875"/>
    </source>
</evidence>
<dbReference type="EMBL" id="CCDP010000001">
    <property type="protein sequence ID" value="CDQ38862.1"/>
    <property type="molecule type" value="Genomic_DNA"/>
</dbReference>
<gene>
    <name evidence="4" type="primary">arnB</name>
    <name evidence="4" type="ORF">BN990_01138</name>
</gene>
<dbReference type="AlphaFoldDB" id="A0A024Q9A4"/>
<dbReference type="OrthoDB" id="9810913at2"/>
<dbReference type="Gene3D" id="3.90.1150.10">
    <property type="entry name" value="Aspartate Aminotransferase, domain 1"/>
    <property type="match status" value="1"/>
</dbReference>
<dbReference type="PIRSF" id="PIRSF000390">
    <property type="entry name" value="PLP_StrS"/>
    <property type="match status" value="1"/>
</dbReference>
<keyword evidence="4" id="KW-0032">Aminotransferase</keyword>
<dbReference type="FunFam" id="3.40.640.10:FF:000037">
    <property type="entry name" value="dTDP-4-amino-4,6-dideoxygalactose transaminase"/>
    <property type="match status" value="1"/>
</dbReference>
<dbReference type="Proteomes" id="UP000028875">
    <property type="component" value="Unassembled WGS sequence"/>
</dbReference>
<dbReference type="eggNOG" id="COG0399">
    <property type="taxonomic scope" value="Bacteria"/>
</dbReference>
<evidence type="ECO:0000256" key="3">
    <source>
        <dbReference type="RuleBase" id="RU004508"/>
    </source>
</evidence>
<evidence type="ECO:0000313" key="4">
    <source>
        <dbReference type="EMBL" id="CDQ38862.1"/>
    </source>
</evidence>
<organism evidence="4 5">
    <name type="scientific">Virgibacillus massiliensis</name>
    <dbReference type="NCBI Taxonomy" id="1462526"/>
    <lineage>
        <taxon>Bacteria</taxon>
        <taxon>Bacillati</taxon>
        <taxon>Bacillota</taxon>
        <taxon>Bacilli</taxon>
        <taxon>Bacillales</taxon>
        <taxon>Bacillaceae</taxon>
        <taxon>Virgibacillus</taxon>
    </lineage>
</organism>
<dbReference type="GO" id="GO:0019180">
    <property type="term" value="F:dTDP-4-amino-4,6-dideoxygalactose transaminase activity"/>
    <property type="evidence" value="ECO:0007669"/>
    <property type="project" value="TreeGrafter"/>
</dbReference>
<feature type="modified residue" description="N6-(pyridoxal phosphate)lysine" evidence="2">
    <location>
        <position position="181"/>
    </location>
</feature>
<feature type="active site" description="Proton acceptor" evidence="1">
    <location>
        <position position="181"/>
    </location>
</feature>
<keyword evidence="2 3" id="KW-0663">Pyridoxal phosphate</keyword>
<dbReference type="PANTHER" id="PTHR30244:SF34">
    <property type="entry name" value="DTDP-4-AMINO-4,6-DIDEOXYGALACTOSE TRANSAMINASE"/>
    <property type="match status" value="1"/>
</dbReference>